<reference evidence="2" key="1">
    <citation type="submission" date="2023-02" db="EMBL/GenBank/DDBJ databases">
        <title>Kitasatospora phosalacinea NBRC 14627.</title>
        <authorList>
            <person name="Ichikawa N."/>
            <person name="Sato H."/>
            <person name="Tonouchi N."/>
        </authorList>
    </citation>
    <scope>NUCLEOTIDE SEQUENCE</scope>
    <source>
        <strain evidence="2">NBRC 14627</strain>
    </source>
</reference>
<protein>
    <recommendedName>
        <fullName evidence="4">Transposase</fullName>
    </recommendedName>
</protein>
<gene>
    <name evidence="2" type="ORF">Kpho02_58150</name>
</gene>
<evidence type="ECO:0000313" key="2">
    <source>
        <dbReference type="EMBL" id="GLW73516.1"/>
    </source>
</evidence>
<evidence type="ECO:0008006" key="4">
    <source>
        <dbReference type="Google" id="ProtNLM"/>
    </source>
</evidence>
<dbReference type="Proteomes" id="UP001165041">
    <property type="component" value="Unassembled WGS sequence"/>
</dbReference>
<dbReference type="EMBL" id="BSSA01000025">
    <property type="protein sequence ID" value="GLW73516.1"/>
    <property type="molecule type" value="Genomic_DNA"/>
</dbReference>
<evidence type="ECO:0000313" key="3">
    <source>
        <dbReference type="Proteomes" id="UP001165041"/>
    </source>
</evidence>
<comment type="caution">
    <text evidence="2">The sequence shown here is derived from an EMBL/GenBank/DDBJ whole genome shotgun (WGS) entry which is preliminary data.</text>
</comment>
<name>A0A9W6V3C2_9ACTN</name>
<dbReference type="AlphaFoldDB" id="A0A9W6V3C2"/>
<proteinExistence type="predicted"/>
<evidence type="ECO:0000256" key="1">
    <source>
        <dbReference type="SAM" id="MobiDB-lite"/>
    </source>
</evidence>
<accession>A0A9W6V3C2</accession>
<organism evidence="2 3">
    <name type="scientific">Kitasatospora phosalacinea</name>
    <dbReference type="NCBI Taxonomy" id="2065"/>
    <lineage>
        <taxon>Bacteria</taxon>
        <taxon>Bacillati</taxon>
        <taxon>Actinomycetota</taxon>
        <taxon>Actinomycetes</taxon>
        <taxon>Kitasatosporales</taxon>
        <taxon>Streptomycetaceae</taxon>
        <taxon>Kitasatospora</taxon>
    </lineage>
</organism>
<feature type="region of interest" description="Disordered" evidence="1">
    <location>
        <begin position="63"/>
        <end position="100"/>
    </location>
</feature>
<sequence>MQDCSLRAAFVHRFLKASDAAYSLATARDHGDGSVEHASARMKTWRILRDCRLKGNGVHRAMLGTAPADTAPDAPQPSYPTIPARRAAATHRGNSDSRRS</sequence>